<comment type="caution">
    <text evidence="1">The sequence shown here is derived from an EMBL/GenBank/DDBJ whole genome shotgun (WGS) entry which is preliminary data.</text>
</comment>
<dbReference type="EMBL" id="JADJMS010000006">
    <property type="protein sequence ID" value="MBK7414116.1"/>
    <property type="molecule type" value="Genomic_DNA"/>
</dbReference>
<evidence type="ECO:0000313" key="2">
    <source>
        <dbReference type="Proteomes" id="UP000739411"/>
    </source>
</evidence>
<sequence length="66" mass="7672">MRNDNKHQKTFDEFFKHVTAIENLWPGVQEVLFSGQPGHVKNLQSECASLLYVIQKIMLSGRDRIK</sequence>
<dbReference type="Proteomes" id="UP000739411">
    <property type="component" value="Unassembled WGS sequence"/>
</dbReference>
<evidence type="ECO:0000313" key="1">
    <source>
        <dbReference type="EMBL" id="MBK7414116.1"/>
    </source>
</evidence>
<reference evidence="1 2" key="1">
    <citation type="submission" date="2020-10" db="EMBL/GenBank/DDBJ databases">
        <title>Connecting structure to function with the recovery of over 1000 high-quality activated sludge metagenome-assembled genomes encoding full-length rRNA genes using long-read sequencing.</title>
        <authorList>
            <person name="Singleton C.M."/>
            <person name="Petriglieri F."/>
            <person name="Kristensen J.M."/>
            <person name="Kirkegaard R.H."/>
            <person name="Michaelsen T.Y."/>
            <person name="Andersen M.H."/>
            <person name="Karst S.M."/>
            <person name="Dueholm M.S."/>
            <person name="Nielsen P.H."/>
            <person name="Albertsen M."/>
        </authorList>
    </citation>
    <scope>NUCLEOTIDE SEQUENCE [LARGE SCALE GENOMIC DNA]</scope>
    <source>
        <strain evidence="1">EsbW_18-Q3-R4-48_BATAC.463</strain>
    </source>
</reference>
<name>A0A935K896_9RHOO</name>
<accession>A0A935K896</accession>
<protein>
    <submittedName>
        <fullName evidence="1">Uncharacterized protein</fullName>
    </submittedName>
</protein>
<gene>
    <name evidence="1" type="ORF">IPJ38_02340</name>
</gene>
<organism evidence="1 2">
    <name type="scientific">Candidatus Dechloromonas phosphorivorans</name>
    <dbReference type="NCBI Taxonomy" id="2899244"/>
    <lineage>
        <taxon>Bacteria</taxon>
        <taxon>Pseudomonadati</taxon>
        <taxon>Pseudomonadota</taxon>
        <taxon>Betaproteobacteria</taxon>
        <taxon>Rhodocyclales</taxon>
        <taxon>Azonexaceae</taxon>
        <taxon>Dechloromonas</taxon>
    </lineage>
</organism>
<proteinExistence type="predicted"/>
<dbReference type="AlphaFoldDB" id="A0A935K896"/>